<dbReference type="Proteomes" id="UP000693970">
    <property type="component" value="Unassembled WGS sequence"/>
</dbReference>
<organism evidence="1 2">
    <name type="scientific">Nitzschia inconspicua</name>
    <dbReference type="NCBI Taxonomy" id="303405"/>
    <lineage>
        <taxon>Eukaryota</taxon>
        <taxon>Sar</taxon>
        <taxon>Stramenopiles</taxon>
        <taxon>Ochrophyta</taxon>
        <taxon>Bacillariophyta</taxon>
        <taxon>Bacillariophyceae</taxon>
        <taxon>Bacillariophycidae</taxon>
        <taxon>Bacillariales</taxon>
        <taxon>Bacillariaceae</taxon>
        <taxon>Nitzschia</taxon>
    </lineage>
</organism>
<accession>A0A9K3M4V2</accession>
<evidence type="ECO:0000313" key="1">
    <source>
        <dbReference type="EMBL" id="KAG7373942.1"/>
    </source>
</evidence>
<gene>
    <name evidence="1" type="ORF">IV203_013037</name>
</gene>
<sequence>MVKSVFFRRSVDDDTSRKGFWGTKRSVPLRQRPQCLYRFVAILFFLTLYWRTEIPTSTETILSSPFEYPSMDTAPDMHDICKNISFTTPANPRPKPVWVASFPGSGAEMFRLFVESITGGEPGWSIYDTDHPGNKTCTQVQAATCKTHWPVLLKEPPISQHNLQAYHAKAIVLLRNPSNAFPSRLNHQFEIVNRRGYHTQQAPEKIWNRWIRKHMRNEVRAFQNFVRTWRNVTFPSVALYVPYEGLINPETGLFWVIQVSNVLRNAGHSVPVVSSDLECLWKRSIFDKPKRKRGTHTYKAGYTPEDHGRLQQMIQELLGDAVLIGTVEGLHNILQDYASCIANATETRVLFER</sequence>
<reference evidence="1" key="2">
    <citation type="submission" date="2021-04" db="EMBL/GenBank/DDBJ databases">
        <authorList>
            <person name="Podell S."/>
        </authorList>
    </citation>
    <scope>NUCLEOTIDE SEQUENCE</scope>
    <source>
        <strain evidence="1">Hildebrandi</strain>
    </source>
</reference>
<dbReference type="EMBL" id="JAGRRH010000001">
    <property type="protein sequence ID" value="KAG7373942.1"/>
    <property type="molecule type" value="Genomic_DNA"/>
</dbReference>
<comment type="caution">
    <text evidence="1">The sequence shown here is derived from an EMBL/GenBank/DDBJ whole genome shotgun (WGS) entry which is preliminary data.</text>
</comment>
<proteinExistence type="predicted"/>
<evidence type="ECO:0008006" key="3">
    <source>
        <dbReference type="Google" id="ProtNLM"/>
    </source>
</evidence>
<dbReference type="AlphaFoldDB" id="A0A9K3M4V2"/>
<name>A0A9K3M4V2_9STRA</name>
<dbReference type="OrthoDB" id="5985073at2759"/>
<reference evidence="1" key="1">
    <citation type="journal article" date="2021" name="Sci. Rep.">
        <title>Diploid genomic architecture of Nitzschia inconspicua, an elite biomass production diatom.</title>
        <authorList>
            <person name="Oliver A."/>
            <person name="Podell S."/>
            <person name="Pinowska A."/>
            <person name="Traller J.C."/>
            <person name="Smith S.R."/>
            <person name="McClure R."/>
            <person name="Beliaev A."/>
            <person name="Bohutskyi P."/>
            <person name="Hill E.A."/>
            <person name="Rabines A."/>
            <person name="Zheng H."/>
            <person name="Allen L.Z."/>
            <person name="Kuo A."/>
            <person name="Grigoriev I.V."/>
            <person name="Allen A.E."/>
            <person name="Hazlebeck D."/>
            <person name="Allen E.E."/>
        </authorList>
    </citation>
    <scope>NUCLEOTIDE SEQUENCE</scope>
    <source>
        <strain evidence="1">Hildebrandi</strain>
    </source>
</reference>
<keyword evidence="2" id="KW-1185">Reference proteome</keyword>
<dbReference type="PANTHER" id="PTHR45964:SF5">
    <property type="entry name" value="WSCD FAMILY MEMBER CG9164"/>
    <property type="match status" value="1"/>
</dbReference>
<dbReference type="InterPro" id="IPR051589">
    <property type="entry name" value="Sialate-O-sulfotransferase"/>
</dbReference>
<protein>
    <recommendedName>
        <fullName evidence="3">Sulfotransferase</fullName>
    </recommendedName>
</protein>
<evidence type="ECO:0000313" key="2">
    <source>
        <dbReference type="Proteomes" id="UP000693970"/>
    </source>
</evidence>
<dbReference type="PANTHER" id="PTHR45964">
    <property type="entry name" value="WSCD FAMILY MEMBER CG9164"/>
    <property type="match status" value="1"/>
</dbReference>